<name>A0ABX0JKG7_9PROT</name>
<dbReference type="Gene3D" id="1.20.910.10">
    <property type="entry name" value="Heme oxygenase-like"/>
    <property type="match status" value="1"/>
</dbReference>
<accession>A0ABX0JKG7</accession>
<evidence type="ECO:0000313" key="1">
    <source>
        <dbReference type="EMBL" id="NHN83314.1"/>
    </source>
</evidence>
<evidence type="ECO:0000313" key="2">
    <source>
        <dbReference type="Proteomes" id="UP000635278"/>
    </source>
</evidence>
<dbReference type="InterPro" id="IPR016084">
    <property type="entry name" value="Haem_Oase-like_multi-hlx"/>
</dbReference>
<dbReference type="Proteomes" id="UP000635278">
    <property type="component" value="Unassembled WGS sequence"/>
</dbReference>
<dbReference type="CDD" id="cd19166">
    <property type="entry name" value="HemeO-bac"/>
    <property type="match status" value="1"/>
</dbReference>
<proteinExistence type="predicted"/>
<sequence length="189" mass="19864">MPDQTAPLSVRHRLRTATQPRHAVLDTLAGPIHNAAAYHTYLSGIAAFRTGAEQALKAAPRPEILGSWQPQTLTSLLMQDLSDLSLPLPAPVLITLPDSTAATMGLLYVLEGSTLGARVLVRQAAGLGFTGAFGARHLTVQADGLSGWQSFLHCLGQMPDDAIPAAELAAIQTFDAAILAMQATIGPRP</sequence>
<dbReference type="EMBL" id="WOTB01000002">
    <property type="protein sequence ID" value="NHN83314.1"/>
    <property type="molecule type" value="Genomic_DNA"/>
</dbReference>
<comment type="caution">
    <text evidence="1">The sequence shown here is derived from an EMBL/GenBank/DDBJ whole genome shotgun (WGS) entry which is preliminary data.</text>
</comment>
<organism evidence="1 2">
    <name type="scientific">Acetobacter musti</name>
    <dbReference type="NCBI Taxonomy" id="864732"/>
    <lineage>
        <taxon>Bacteria</taxon>
        <taxon>Pseudomonadati</taxon>
        <taxon>Pseudomonadota</taxon>
        <taxon>Alphaproteobacteria</taxon>
        <taxon>Acetobacterales</taxon>
        <taxon>Acetobacteraceae</taxon>
        <taxon>Acetobacter</taxon>
    </lineage>
</organism>
<gene>
    <name evidence="1" type="ORF">GOB93_01495</name>
</gene>
<dbReference type="RefSeq" id="WP_173581762.1">
    <property type="nucleotide sequence ID" value="NZ_WOTB01000002.1"/>
</dbReference>
<dbReference type="SUPFAM" id="SSF48613">
    <property type="entry name" value="Heme oxygenase-like"/>
    <property type="match status" value="1"/>
</dbReference>
<reference evidence="1 2" key="1">
    <citation type="journal article" date="2020" name="Int. J. Syst. Evol. Microbiol.">
        <title>Novel acetic acid bacteria from cider fermentations: Acetobacter conturbans sp. nov. and Acetobacter fallax sp. nov.</title>
        <authorList>
            <person name="Sombolestani A.S."/>
            <person name="Cleenwerck I."/>
            <person name="Cnockaert M."/>
            <person name="Borremans W."/>
            <person name="Wieme A.D."/>
            <person name="De Vuyst L."/>
            <person name="Vandamme P."/>
        </authorList>
    </citation>
    <scope>NUCLEOTIDE SEQUENCE [LARGE SCALE GENOMIC DNA]</scope>
    <source>
        <strain evidence="1 2">LMG 30640</strain>
    </source>
</reference>
<keyword evidence="2" id="KW-1185">Reference proteome</keyword>
<protein>
    <submittedName>
        <fullName evidence="1">Heme oxygenase</fullName>
    </submittedName>
</protein>